<protein>
    <submittedName>
        <fullName evidence="1">Phosphohistidine phosphatase SixA</fullName>
    </submittedName>
</protein>
<dbReference type="CDD" id="cd07067">
    <property type="entry name" value="HP_PGM_like"/>
    <property type="match status" value="1"/>
</dbReference>
<comment type="caution">
    <text evidence="1">The sequence shown here is derived from an EMBL/GenBank/DDBJ whole genome shotgun (WGS) entry which is preliminary data.</text>
</comment>
<name>V4JAQ2_PSEL2</name>
<dbReference type="PATRIC" id="fig|1353533.3.peg.3690"/>
<dbReference type="Proteomes" id="UP000017820">
    <property type="component" value="Unassembled WGS sequence"/>
</dbReference>
<evidence type="ECO:0000313" key="2">
    <source>
        <dbReference type="Proteomes" id="UP000017820"/>
    </source>
</evidence>
<dbReference type="SMART" id="SM00855">
    <property type="entry name" value="PGAM"/>
    <property type="match status" value="1"/>
</dbReference>
<sequence length="158" mass="17746">MKTLRLVRHAKSSWQDASLDDFDRPLKPKGIRRVTKLAKILGPLLHVQLLTSPARRAFDTAQIIHTICMPNTPVLTLDKLYTFEPNELFSAMTRLELHCSDICVVTHNPAITAVANLLGAPDLDNVVTSGYVEFSANIQSWAQLSAKNTHYIRHLFLD</sequence>
<dbReference type="Gene3D" id="3.40.50.1240">
    <property type="entry name" value="Phosphoglycerate mutase-like"/>
    <property type="match status" value="1"/>
</dbReference>
<dbReference type="SUPFAM" id="SSF53254">
    <property type="entry name" value="Phosphoglycerate mutase-like"/>
    <property type="match status" value="1"/>
</dbReference>
<dbReference type="RefSeq" id="WP_023400549.1">
    <property type="nucleotide sequence ID" value="NZ_AUSV01000086.1"/>
</dbReference>
<dbReference type="InterPro" id="IPR029033">
    <property type="entry name" value="His_PPase_superfam"/>
</dbReference>
<dbReference type="InterPro" id="IPR013078">
    <property type="entry name" value="His_Pase_superF_clade-1"/>
</dbReference>
<proteinExistence type="predicted"/>
<evidence type="ECO:0000313" key="1">
    <source>
        <dbReference type="EMBL" id="ESP92252.1"/>
    </source>
</evidence>
<gene>
    <name evidence="1" type="ORF">PL2TA16_05089</name>
</gene>
<accession>V4JAQ2</accession>
<dbReference type="Pfam" id="PF00300">
    <property type="entry name" value="His_Phos_1"/>
    <property type="match status" value="1"/>
</dbReference>
<dbReference type="AlphaFoldDB" id="V4JAQ2"/>
<dbReference type="EMBL" id="AUSV01000086">
    <property type="protein sequence ID" value="ESP92252.1"/>
    <property type="molecule type" value="Genomic_DNA"/>
</dbReference>
<organism evidence="1 2">
    <name type="scientific">Pseudoalteromonas luteoviolacea (strain 2ta16)</name>
    <dbReference type="NCBI Taxonomy" id="1353533"/>
    <lineage>
        <taxon>Bacteria</taxon>
        <taxon>Pseudomonadati</taxon>
        <taxon>Pseudomonadota</taxon>
        <taxon>Gammaproteobacteria</taxon>
        <taxon>Alteromonadales</taxon>
        <taxon>Pseudoalteromonadaceae</taxon>
        <taxon>Pseudoalteromonas</taxon>
    </lineage>
</organism>
<reference evidence="1 2" key="1">
    <citation type="submission" date="2013-07" db="EMBL/GenBank/DDBJ databases">
        <title>Draft genome sequence of Pseudoalteromonas luteoviolacea 2ta16.</title>
        <authorList>
            <person name="Allen E.E."/>
            <person name="Azam F."/>
            <person name="Podell S."/>
        </authorList>
    </citation>
    <scope>NUCLEOTIDE SEQUENCE [LARGE SCALE GENOMIC DNA]</scope>
    <source>
        <strain evidence="1 2">2ta16</strain>
    </source>
</reference>